<sequence>MSLLKCDGLYQYILETSVNLMMTSADKGAVPEPAAQAHRRQEDHGDIGVYTGYSFLTTALAIPDDGTGEKMYDELPVRAAVGCDPSVVSMHANRALVFSYKVAFVESGVE</sequence>
<dbReference type="EnsemblPlants" id="OMERI03G34120.2">
    <property type="protein sequence ID" value="OMERI03G34120.2"/>
    <property type="gene ID" value="OMERI03G34120"/>
</dbReference>
<evidence type="ECO:0000313" key="6">
    <source>
        <dbReference type="Proteomes" id="UP000008021"/>
    </source>
</evidence>
<evidence type="ECO:0000256" key="4">
    <source>
        <dbReference type="ARBA" id="ARBA00023453"/>
    </source>
</evidence>
<dbReference type="Gramene" id="OMERI03G34120.2">
    <property type="protein sequence ID" value="OMERI03G34120.2"/>
    <property type="gene ID" value="OMERI03G34120"/>
</dbReference>
<dbReference type="InterPro" id="IPR002935">
    <property type="entry name" value="SAM_O-MeTrfase"/>
</dbReference>
<dbReference type="HOGENOM" id="CLU_2389869_0_0_1"/>
<dbReference type="AlphaFoldDB" id="A0A0E0D813"/>
<dbReference type="Gene3D" id="3.40.50.150">
    <property type="entry name" value="Vaccinia Virus protein VP39"/>
    <property type="match status" value="1"/>
</dbReference>
<accession>A0A0E0D813</accession>
<name>A0A0E0D813_9ORYZ</name>
<dbReference type="InterPro" id="IPR029063">
    <property type="entry name" value="SAM-dependent_MTases_sf"/>
</dbReference>
<organism evidence="5">
    <name type="scientific">Oryza meridionalis</name>
    <dbReference type="NCBI Taxonomy" id="40149"/>
    <lineage>
        <taxon>Eukaryota</taxon>
        <taxon>Viridiplantae</taxon>
        <taxon>Streptophyta</taxon>
        <taxon>Embryophyta</taxon>
        <taxon>Tracheophyta</taxon>
        <taxon>Spermatophyta</taxon>
        <taxon>Magnoliopsida</taxon>
        <taxon>Liliopsida</taxon>
        <taxon>Poales</taxon>
        <taxon>Poaceae</taxon>
        <taxon>BOP clade</taxon>
        <taxon>Oryzoideae</taxon>
        <taxon>Oryzeae</taxon>
        <taxon>Oryzinae</taxon>
        <taxon>Oryza</taxon>
    </lineage>
</organism>
<reference evidence="5" key="1">
    <citation type="submission" date="2015-04" db="UniProtKB">
        <authorList>
            <consortium name="EnsemblPlants"/>
        </authorList>
    </citation>
    <scope>IDENTIFICATION</scope>
</reference>
<reference evidence="5" key="2">
    <citation type="submission" date="2018-05" db="EMBL/GenBank/DDBJ databases">
        <title>OmerRS3 (Oryza meridionalis Reference Sequence Version 3).</title>
        <authorList>
            <person name="Zhang J."/>
            <person name="Kudrna D."/>
            <person name="Lee S."/>
            <person name="Talag J."/>
            <person name="Welchert J."/>
            <person name="Wing R.A."/>
        </authorList>
    </citation>
    <scope>NUCLEOTIDE SEQUENCE [LARGE SCALE GENOMIC DNA]</scope>
    <source>
        <strain evidence="5">cv. OR44</strain>
    </source>
</reference>
<evidence type="ECO:0000256" key="3">
    <source>
        <dbReference type="ARBA" id="ARBA00022691"/>
    </source>
</evidence>
<keyword evidence="3" id="KW-0949">S-adenosyl-L-methionine</keyword>
<proteinExistence type="inferred from homology"/>
<evidence type="ECO:0000256" key="2">
    <source>
        <dbReference type="ARBA" id="ARBA00022679"/>
    </source>
</evidence>
<protein>
    <submittedName>
        <fullName evidence="5">Uncharacterized protein</fullName>
    </submittedName>
</protein>
<dbReference type="GO" id="GO:0032259">
    <property type="term" value="P:methylation"/>
    <property type="evidence" value="ECO:0007669"/>
    <property type="project" value="UniProtKB-KW"/>
</dbReference>
<dbReference type="GO" id="GO:0008171">
    <property type="term" value="F:O-methyltransferase activity"/>
    <property type="evidence" value="ECO:0007669"/>
    <property type="project" value="InterPro"/>
</dbReference>
<dbReference type="STRING" id="40149.A0A0E0D813"/>
<evidence type="ECO:0000256" key="1">
    <source>
        <dbReference type="ARBA" id="ARBA00022603"/>
    </source>
</evidence>
<keyword evidence="2" id="KW-0808">Transferase</keyword>
<keyword evidence="6" id="KW-1185">Reference proteome</keyword>
<dbReference type="Pfam" id="PF01596">
    <property type="entry name" value="Methyltransf_3"/>
    <property type="match status" value="1"/>
</dbReference>
<keyword evidence="1" id="KW-0489">Methyltransferase</keyword>
<dbReference type="Proteomes" id="UP000008021">
    <property type="component" value="Chromosome 3"/>
</dbReference>
<comment type="similarity">
    <text evidence="4">Belongs to the class I-like SAM-binding methyltransferase superfamily. Cation-dependent O-methyltransferase family.</text>
</comment>
<evidence type="ECO:0000313" key="5">
    <source>
        <dbReference type="EnsemblPlants" id="OMERI03G34120.2"/>
    </source>
</evidence>